<evidence type="ECO:0000313" key="2">
    <source>
        <dbReference type="EMBL" id="MBC3345852.1"/>
    </source>
</evidence>
<dbReference type="InterPro" id="IPR028098">
    <property type="entry name" value="Glyco_trans_4-like_N"/>
</dbReference>
<dbReference type="CDD" id="cd03808">
    <property type="entry name" value="GT4_CapM-like"/>
    <property type="match status" value="1"/>
</dbReference>
<dbReference type="PANTHER" id="PTHR12526">
    <property type="entry name" value="GLYCOSYLTRANSFERASE"/>
    <property type="match status" value="1"/>
</dbReference>
<dbReference type="Proteomes" id="UP000617171">
    <property type="component" value="Unassembled WGS sequence"/>
</dbReference>
<dbReference type="RefSeq" id="WP_186654221.1">
    <property type="nucleotide sequence ID" value="NZ_JABWQV010000010.1"/>
</dbReference>
<dbReference type="PANTHER" id="PTHR12526:SF638">
    <property type="entry name" value="SPORE COAT PROTEIN SA"/>
    <property type="match status" value="1"/>
</dbReference>
<dbReference type="Pfam" id="PF13692">
    <property type="entry name" value="Glyco_trans_1_4"/>
    <property type="match status" value="1"/>
</dbReference>
<dbReference type="EMBL" id="JABWQV010000010">
    <property type="protein sequence ID" value="MBC3345852.1"/>
    <property type="molecule type" value="Genomic_DNA"/>
</dbReference>
<accession>A0ABR6UN35</accession>
<dbReference type="SUPFAM" id="SSF53756">
    <property type="entry name" value="UDP-Glycosyltransferase/glycogen phosphorylase"/>
    <property type="match status" value="1"/>
</dbReference>
<protein>
    <submittedName>
        <fullName evidence="2">Glycosyltransferase family 4 protein</fullName>
    </submittedName>
</protein>
<dbReference type="Gene3D" id="3.40.50.2000">
    <property type="entry name" value="Glycogen Phosphorylase B"/>
    <property type="match status" value="2"/>
</dbReference>
<reference evidence="2 3" key="1">
    <citation type="journal article" date="2020" name="Microorganisms">
        <title>Reliable Identification of Environmental Pseudomonas Isolates Using the rpoD Gene.</title>
        <authorList>
            <consortium name="The Broad Institute Genome Sequencing Platform"/>
            <person name="Girard L."/>
            <person name="Lood C."/>
            <person name="Rokni-Zadeh H."/>
            <person name="van Noort V."/>
            <person name="Lavigne R."/>
            <person name="De Mot R."/>
        </authorList>
    </citation>
    <scope>NUCLEOTIDE SEQUENCE [LARGE SCALE GENOMIC DNA]</scope>
    <source>
        <strain evidence="2 3">SWRI196</strain>
    </source>
</reference>
<feature type="domain" description="Glycosyltransferase subfamily 4-like N-terminal" evidence="1">
    <location>
        <begin position="18"/>
        <end position="140"/>
    </location>
</feature>
<proteinExistence type="predicted"/>
<gene>
    <name evidence="2" type="ORF">HU811_04305</name>
</gene>
<evidence type="ECO:0000313" key="3">
    <source>
        <dbReference type="Proteomes" id="UP000617171"/>
    </source>
</evidence>
<name>A0ABR6UN35_9PSED</name>
<comment type="caution">
    <text evidence="2">The sequence shown here is derived from an EMBL/GenBank/DDBJ whole genome shotgun (WGS) entry which is preliminary data.</text>
</comment>
<dbReference type="Pfam" id="PF13477">
    <property type="entry name" value="Glyco_trans_4_2"/>
    <property type="match status" value="1"/>
</dbReference>
<evidence type="ECO:0000259" key="1">
    <source>
        <dbReference type="Pfam" id="PF13477"/>
    </source>
</evidence>
<keyword evidence="3" id="KW-1185">Reference proteome</keyword>
<organism evidence="2 3">
    <name type="scientific">Pseudomonas tehranensis</name>
    <dbReference type="NCBI Taxonomy" id="2745502"/>
    <lineage>
        <taxon>Bacteria</taxon>
        <taxon>Pseudomonadati</taxon>
        <taxon>Pseudomonadota</taxon>
        <taxon>Gammaproteobacteria</taxon>
        <taxon>Pseudomonadales</taxon>
        <taxon>Pseudomonadaceae</taxon>
        <taxon>Pseudomonas</taxon>
    </lineage>
</organism>
<sequence length="380" mass="41928">MTHIFLMIVNDPAFFISHRLAVAQGARKAGYKVHIATMDGEAVKLITDEGFTHHLLPLSRSGSNPFFEFFALFCIWRLLWRLRPDILHLVTIKPVIYGGIAARLAPVRGVVAAVSGLGYLFLSKGSKATLLRKVVSFFYKVALGKRNLRVIFQNPDDRDLLIGLGVLDPDKVEMVRGSGVDLSLYSFEPERLDSLPVVCLAARLLRDKGVLEFVEAVRILYQRGVKARFQLIGDIDPGNPTTITEAEISTWREEGLIELLGYRKDIAKLFTDVNLVTLPSYREGLPKVLVEAAACGRAVVTTDVPGCRDAIEPDVTGLLVPMGNALALADGLQLLIENSVLRQSMGAAGRALAEGEFDLRKVVQQHLDIYSKLERASNHE</sequence>